<dbReference type="PRINTS" id="PR01473">
    <property type="entry name" value="ICAM"/>
</dbReference>
<dbReference type="PANTHER" id="PTHR13771">
    <property type="entry name" value="INTERCELLULAR ADHESION MOLECULE"/>
    <property type="match status" value="1"/>
</dbReference>
<feature type="transmembrane region" description="Helical" evidence="12">
    <location>
        <begin position="239"/>
        <end position="263"/>
    </location>
</feature>
<name>H0WNM3_OTOGA</name>
<dbReference type="PANTHER" id="PTHR13771:SF3">
    <property type="entry name" value="INTERCELLULAR ADHESION MOLECULE 2"/>
    <property type="match status" value="1"/>
</dbReference>
<comment type="similarity">
    <text evidence="2">Belongs to the immunoglobulin superfamily. ICAM family.</text>
</comment>
<keyword evidence="7 12" id="KW-1133">Transmembrane helix</keyword>
<evidence type="ECO:0000256" key="9">
    <source>
        <dbReference type="ARBA" id="ARBA00023157"/>
    </source>
</evidence>
<evidence type="ECO:0000256" key="12">
    <source>
        <dbReference type="SAM" id="Phobius"/>
    </source>
</evidence>
<evidence type="ECO:0000256" key="1">
    <source>
        <dbReference type="ARBA" id="ARBA00004479"/>
    </source>
</evidence>
<dbReference type="GeneTree" id="ENSGT00940000161654"/>
<dbReference type="InterPro" id="IPR036179">
    <property type="entry name" value="Ig-like_dom_sf"/>
</dbReference>
<accession>H0WNM3</accession>
<dbReference type="InterPro" id="IPR013783">
    <property type="entry name" value="Ig-like_fold"/>
</dbReference>
<dbReference type="FunFam" id="2.60.40.10:FF:000194">
    <property type="entry name" value="Intercellular adhesion molecule 1"/>
    <property type="match status" value="1"/>
</dbReference>
<evidence type="ECO:0000256" key="5">
    <source>
        <dbReference type="ARBA" id="ARBA00022737"/>
    </source>
</evidence>
<evidence type="ECO:0000256" key="10">
    <source>
        <dbReference type="ARBA" id="ARBA00023180"/>
    </source>
</evidence>
<evidence type="ECO:0000256" key="6">
    <source>
        <dbReference type="ARBA" id="ARBA00022889"/>
    </source>
</evidence>
<dbReference type="GO" id="GO:0032154">
    <property type="term" value="C:cleavage furrow"/>
    <property type="evidence" value="ECO:0007669"/>
    <property type="project" value="Ensembl"/>
</dbReference>
<dbReference type="EMBL" id="AAQR03042185">
    <property type="status" value="NOT_ANNOTATED_CDS"/>
    <property type="molecule type" value="Genomic_DNA"/>
</dbReference>
<dbReference type="InterPro" id="IPR003987">
    <property type="entry name" value="ICAM_VCAM_N"/>
</dbReference>
<dbReference type="OMA" id="QVYEPVQ"/>
<dbReference type="Ensembl" id="ENSOGAT00000003863.2">
    <property type="protein sequence ID" value="ENSOGAP00000003432.2"/>
    <property type="gene ID" value="ENSOGAG00000003862.2"/>
</dbReference>
<keyword evidence="3 12" id="KW-0812">Transmembrane</keyword>
<feature type="domain" description="Intercellular adhesion molecule N-terminal" evidence="14">
    <location>
        <begin position="39"/>
        <end position="129"/>
    </location>
</feature>
<evidence type="ECO:0000256" key="13">
    <source>
        <dbReference type="SAM" id="SignalP"/>
    </source>
</evidence>
<proteinExistence type="inferred from homology"/>
<dbReference type="InterPro" id="IPR013768">
    <property type="entry name" value="ICAM_N"/>
</dbReference>
<dbReference type="GO" id="GO:0098609">
    <property type="term" value="P:cell-cell adhesion"/>
    <property type="evidence" value="ECO:0007669"/>
    <property type="project" value="InterPro"/>
</dbReference>
<sequence length="290" mass="32744">GSSQPFPRSLWTPPEMSPFGCWGLPAALLALLCCPGCGEKAFEVYMWPETLVVESTESQLVNCSTSCNQPEKGGLETILHKTLLEQGPQWKQYLVSNISQDTKLLCYFACSGEQKSRVANVLVYKPPKQVTLKLQPTWVAMGKPFTIECRVPAVKPLENLTLTLFRGSETLYNQTFERQTPAPQEVTATFNTSAQREDRHYNFSCLAVLDLKSHGGGVFRRVSDPQMLEIYEPVQDRQMIIIVTVVSVLLFLFVTSVLLCFVFSQHWRQRRTGAYGVRAAWKRLPQAFRA</sequence>
<evidence type="ECO:0000256" key="4">
    <source>
        <dbReference type="ARBA" id="ARBA00022729"/>
    </source>
</evidence>
<dbReference type="Gene3D" id="2.60.40.10">
    <property type="entry name" value="Immunoglobulins"/>
    <property type="match status" value="2"/>
</dbReference>
<dbReference type="HOGENOM" id="CLU_088446_0_0_1"/>
<keyword evidence="10" id="KW-0325">Glycoprotein</keyword>
<evidence type="ECO:0000259" key="14">
    <source>
        <dbReference type="Pfam" id="PF03921"/>
    </source>
</evidence>
<feature type="chain" id="PRO_5003544456" evidence="13">
    <location>
        <begin position="39"/>
        <end position="290"/>
    </location>
</feature>
<reference evidence="15" key="2">
    <citation type="submission" date="2025-08" db="UniProtKB">
        <authorList>
            <consortium name="Ensembl"/>
        </authorList>
    </citation>
    <scope>IDENTIFICATION</scope>
</reference>
<feature type="signal peptide" evidence="13">
    <location>
        <begin position="1"/>
        <end position="38"/>
    </location>
</feature>
<dbReference type="GO" id="GO:0001931">
    <property type="term" value="C:uropod"/>
    <property type="evidence" value="ECO:0007669"/>
    <property type="project" value="Ensembl"/>
</dbReference>
<dbReference type="SUPFAM" id="SSF48726">
    <property type="entry name" value="Immunoglobulin"/>
    <property type="match status" value="2"/>
</dbReference>
<evidence type="ECO:0000256" key="11">
    <source>
        <dbReference type="ARBA" id="ARBA00023319"/>
    </source>
</evidence>
<dbReference type="AlphaFoldDB" id="H0WNM3"/>
<dbReference type="FunCoup" id="H0WNM3">
    <property type="interactions" value="414"/>
</dbReference>
<keyword evidence="5" id="KW-0677">Repeat</keyword>
<keyword evidence="9" id="KW-1015">Disulfide bond</keyword>
<dbReference type="GO" id="GO:0005902">
    <property type="term" value="C:microvillus"/>
    <property type="evidence" value="ECO:0007669"/>
    <property type="project" value="Ensembl"/>
</dbReference>
<reference evidence="16" key="1">
    <citation type="submission" date="2011-03" db="EMBL/GenBank/DDBJ databases">
        <title>Version 3 of the genome sequence of Otolemur garnettii (Bushbaby).</title>
        <authorList>
            <consortium name="The Broad Institute Genome Sequencing Platform"/>
            <person name="Di Palma F."/>
            <person name="Johnson J."/>
            <person name="Lander E.S."/>
            <person name="Lindblad-Toh K."/>
            <person name="Jaffe D.B."/>
            <person name="Gnerre S."/>
            <person name="MacCallum I."/>
            <person name="Przybylski D."/>
            <person name="Ribeiro F.J."/>
            <person name="Burton J.N."/>
            <person name="Walker B.J."/>
            <person name="Sharpe T."/>
            <person name="Hall G."/>
        </authorList>
    </citation>
    <scope>NUCLEOTIDE SEQUENCE [LARGE SCALE GENOMIC DNA]</scope>
</reference>
<dbReference type="InterPro" id="IPR003988">
    <property type="entry name" value="ICAM"/>
</dbReference>
<dbReference type="InterPro" id="IPR047012">
    <property type="entry name" value="ICAM_VCAM"/>
</dbReference>
<keyword evidence="6" id="KW-0130">Cell adhesion</keyword>
<dbReference type="Pfam" id="PF03921">
    <property type="entry name" value="ICAM_N"/>
    <property type="match status" value="1"/>
</dbReference>
<evidence type="ECO:0000256" key="7">
    <source>
        <dbReference type="ARBA" id="ARBA00022989"/>
    </source>
</evidence>
<keyword evidence="8 12" id="KW-0472">Membrane</keyword>
<evidence type="ECO:0000256" key="2">
    <source>
        <dbReference type="ARBA" id="ARBA00005925"/>
    </source>
</evidence>
<dbReference type="PRINTS" id="PR01472">
    <property type="entry name" value="ICAMVCAM1"/>
</dbReference>
<keyword evidence="16" id="KW-1185">Reference proteome</keyword>
<dbReference type="FunFam" id="2.60.40.10:FF:000338">
    <property type="entry name" value="intercellular adhesion molecule 5"/>
    <property type="match status" value="1"/>
</dbReference>
<dbReference type="STRING" id="30611.ENSOGAP00000003432"/>
<dbReference type="eggNOG" id="ENOG502RZRA">
    <property type="taxonomic scope" value="Eukaryota"/>
</dbReference>
<evidence type="ECO:0000313" key="16">
    <source>
        <dbReference type="Proteomes" id="UP000005225"/>
    </source>
</evidence>
<dbReference type="InParanoid" id="H0WNM3"/>
<dbReference type="GO" id="GO:0005178">
    <property type="term" value="F:integrin binding"/>
    <property type="evidence" value="ECO:0007669"/>
    <property type="project" value="Ensembl"/>
</dbReference>
<comment type="subcellular location">
    <subcellularLocation>
        <location evidence="1">Membrane</location>
        <topology evidence="1">Single-pass type I membrane protein</topology>
    </subcellularLocation>
</comment>
<organism evidence="15 16">
    <name type="scientific">Otolemur garnettii</name>
    <name type="common">Small-eared galago</name>
    <name type="synonym">Garnett's greater bushbaby</name>
    <dbReference type="NCBI Taxonomy" id="30611"/>
    <lineage>
        <taxon>Eukaryota</taxon>
        <taxon>Metazoa</taxon>
        <taxon>Chordata</taxon>
        <taxon>Craniata</taxon>
        <taxon>Vertebrata</taxon>
        <taxon>Euteleostomi</taxon>
        <taxon>Mammalia</taxon>
        <taxon>Eutheria</taxon>
        <taxon>Euarchontoglires</taxon>
        <taxon>Primates</taxon>
        <taxon>Strepsirrhini</taxon>
        <taxon>Lorisiformes</taxon>
        <taxon>Galagidae</taxon>
        <taxon>Otolemur</taxon>
    </lineage>
</organism>
<keyword evidence="4 13" id="KW-0732">Signal</keyword>
<reference evidence="15" key="3">
    <citation type="submission" date="2025-09" db="UniProtKB">
        <authorList>
            <consortium name="Ensembl"/>
        </authorList>
    </citation>
    <scope>IDENTIFICATION</scope>
</reference>
<evidence type="ECO:0000256" key="3">
    <source>
        <dbReference type="ARBA" id="ARBA00022692"/>
    </source>
</evidence>
<protein>
    <submittedName>
        <fullName evidence="15">Intercellular adhesion molecule 2</fullName>
    </submittedName>
</protein>
<dbReference type="Proteomes" id="UP000005225">
    <property type="component" value="Unassembled WGS sequence"/>
</dbReference>
<evidence type="ECO:0000313" key="15">
    <source>
        <dbReference type="Ensembl" id="ENSOGAP00000003432.2"/>
    </source>
</evidence>
<evidence type="ECO:0000256" key="8">
    <source>
        <dbReference type="ARBA" id="ARBA00023136"/>
    </source>
</evidence>
<keyword evidence="11" id="KW-0393">Immunoglobulin domain</keyword>